<evidence type="ECO:0000256" key="1">
    <source>
        <dbReference type="SAM" id="MobiDB-lite"/>
    </source>
</evidence>
<protein>
    <submittedName>
        <fullName evidence="3">Uncharacterized protein</fullName>
    </submittedName>
</protein>
<dbReference type="OrthoDB" id="10524414at2759"/>
<accession>A0A8X6MRI9</accession>
<evidence type="ECO:0000313" key="3">
    <source>
        <dbReference type="EMBL" id="GFS74013.1"/>
    </source>
</evidence>
<name>A0A8X6MRI9_NEPPI</name>
<organism evidence="3 4">
    <name type="scientific">Nephila pilipes</name>
    <name type="common">Giant wood spider</name>
    <name type="synonym">Nephila maculata</name>
    <dbReference type="NCBI Taxonomy" id="299642"/>
    <lineage>
        <taxon>Eukaryota</taxon>
        <taxon>Metazoa</taxon>
        <taxon>Ecdysozoa</taxon>
        <taxon>Arthropoda</taxon>
        <taxon>Chelicerata</taxon>
        <taxon>Arachnida</taxon>
        <taxon>Araneae</taxon>
        <taxon>Araneomorphae</taxon>
        <taxon>Entelegynae</taxon>
        <taxon>Araneoidea</taxon>
        <taxon>Nephilidae</taxon>
        <taxon>Nephila</taxon>
    </lineage>
</organism>
<keyword evidence="4" id="KW-1185">Reference proteome</keyword>
<proteinExistence type="predicted"/>
<dbReference type="EMBL" id="BMAW01096266">
    <property type="protein sequence ID" value="GFS74013.1"/>
    <property type="molecule type" value="Genomic_DNA"/>
</dbReference>
<comment type="caution">
    <text evidence="3">The sequence shown here is derived from an EMBL/GenBank/DDBJ whole genome shotgun (WGS) entry which is preliminary data.</text>
</comment>
<feature type="region of interest" description="Disordered" evidence="1">
    <location>
        <begin position="328"/>
        <end position="361"/>
    </location>
</feature>
<sequence>MFNCIWSIFLLFVSLSIYVEALHKQEGASKLENRIKGKRNFWNISGKADVERRGETDEHLKIVHLCIKERDEKQRLITCDKRHSSQFACVGAWRGGDIKPCDKLSKTEVAVPICVQEKTSYVKICEQKRLAAINLCLPKQLKKIYKTSNHQSKVKTYNNLSTNIQPCSNAQQRICLEKENLILCDHIRNDNPQKIHSNLDFKQITGTNIINLHYRYPNQKQSTLSNTKINLQNKNRAINIPFNYKANKFESWYKPSKSNLNTIVRKNIENKSRKMKYQAENIKNKELKITHRSSKLSDGKLGTIYKKSKPHLKELQNKHKYRSYKYGKDVLNPTKSKRSNKGQRFPTTKQASKNTTPKYPDESQTRKYFYVVKCHDCDIENAMVVDVNAPEVLPNVKVLEFSK</sequence>
<feature type="signal peptide" evidence="2">
    <location>
        <begin position="1"/>
        <end position="21"/>
    </location>
</feature>
<dbReference type="AlphaFoldDB" id="A0A8X6MRI9"/>
<feature type="compositionally biased region" description="Polar residues" evidence="1">
    <location>
        <begin position="345"/>
        <end position="357"/>
    </location>
</feature>
<evidence type="ECO:0000256" key="2">
    <source>
        <dbReference type="SAM" id="SignalP"/>
    </source>
</evidence>
<evidence type="ECO:0000313" key="4">
    <source>
        <dbReference type="Proteomes" id="UP000887013"/>
    </source>
</evidence>
<gene>
    <name evidence="3" type="primary">AVEN_126408_1</name>
    <name evidence="3" type="ORF">NPIL_245561</name>
</gene>
<dbReference type="Proteomes" id="UP000887013">
    <property type="component" value="Unassembled WGS sequence"/>
</dbReference>
<keyword evidence="2" id="KW-0732">Signal</keyword>
<reference evidence="3" key="1">
    <citation type="submission" date="2020-08" db="EMBL/GenBank/DDBJ databases">
        <title>Multicomponent nature underlies the extraordinary mechanical properties of spider dragline silk.</title>
        <authorList>
            <person name="Kono N."/>
            <person name="Nakamura H."/>
            <person name="Mori M."/>
            <person name="Yoshida Y."/>
            <person name="Ohtoshi R."/>
            <person name="Malay A.D."/>
            <person name="Moran D.A.P."/>
            <person name="Tomita M."/>
            <person name="Numata K."/>
            <person name="Arakawa K."/>
        </authorList>
    </citation>
    <scope>NUCLEOTIDE SEQUENCE</scope>
</reference>
<feature type="chain" id="PRO_5036488359" evidence="2">
    <location>
        <begin position="22"/>
        <end position="403"/>
    </location>
</feature>